<evidence type="ECO:0000256" key="1">
    <source>
        <dbReference type="SAM" id="Phobius"/>
    </source>
</evidence>
<dbReference type="Proteomes" id="UP000631114">
    <property type="component" value="Unassembled WGS sequence"/>
</dbReference>
<protein>
    <recommendedName>
        <fullName evidence="2">P-type ATPase N-terminal domain-containing protein</fullName>
    </recommendedName>
</protein>
<evidence type="ECO:0000313" key="4">
    <source>
        <dbReference type="Proteomes" id="UP000631114"/>
    </source>
</evidence>
<dbReference type="PANTHER" id="PTHR24092">
    <property type="entry name" value="PROBABLE PHOSPHOLIPID-TRANSPORTING ATPASE"/>
    <property type="match status" value="1"/>
</dbReference>
<keyword evidence="1" id="KW-0812">Transmembrane</keyword>
<dbReference type="PANTHER" id="PTHR24092:SF165">
    <property type="entry name" value="PHOSPHOLIPID-TRANSPORTING ATPASE 8-RELATED"/>
    <property type="match status" value="1"/>
</dbReference>
<keyword evidence="1" id="KW-0472">Membrane</keyword>
<comment type="caution">
    <text evidence="3">The sequence shown here is derived from an EMBL/GenBank/DDBJ whole genome shotgun (WGS) entry which is preliminary data.</text>
</comment>
<dbReference type="Pfam" id="PF16209">
    <property type="entry name" value="PhoLip_ATPase_N"/>
    <property type="match status" value="1"/>
</dbReference>
<evidence type="ECO:0000313" key="3">
    <source>
        <dbReference type="EMBL" id="KAF9604640.1"/>
    </source>
</evidence>
<proteinExistence type="predicted"/>
<feature type="domain" description="P-type ATPase N-terminal" evidence="2">
    <location>
        <begin position="42"/>
        <end position="106"/>
    </location>
</feature>
<dbReference type="GO" id="GO:0005886">
    <property type="term" value="C:plasma membrane"/>
    <property type="evidence" value="ECO:0007669"/>
    <property type="project" value="TreeGrafter"/>
</dbReference>
<evidence type="ECO:0000259" key="2">
    <source>
        <dbReference type="Pfam" id="PF16209"/>
    </source>
</evidence>
<dbReference type="InterPro" id="IPR032631">
    <property type="entry name" value="P-type_ATPase_N"/>
</dbReference>
<dbReference type="OrthoDB" id="377733at2759"/>
<accession>A0A835HPJ8</accession>
<organism evidence="3 4">
    <name type="scientific">Coptis chinensis</name>
    <dbReference type="NCBI Taxonomy" id="261450"/>
    <lineage>
        <taxon>Eukaryota</taxon>
        <taxon>Viridiplantae</taxon>
        <taxon>Streptophyta</taxon>
        <taxon>Embryophyta</taxon>
        <taxon>Tracheophyta</taxon>
        <taxon>Spermatophyta</taxon>
        <taxon>Magnoliopsida</taxon>
        <taxon>Ranunculales</taxon>
        <taxon>Ranunculaceae</taxon>
        <taxon>Coptidoideae</taxon>
        <taxon>Coptis</taxon>
    </lineage>
</organism>
<dbReference type="InterPro" id="IPR023298">
    <property type="entry name" value="ATPase_P-typ_TM_dom_sf"/>
</dbReference>
<reference evidence="3 4" key="1">
    <citation type="submission" date="2020-10" db="EMBL/GenBank/DDBJ databases">
        <title>The Coptis chinensis genome and diversification of protoberbering-type alkaloids.</title>
        <authorList>
            <person name="Wang B."/>
            <person name="Shu S."/>
            <person name="Song C."/>
            <person name="Liu Y."/>
        </authorList>
    </citation>
    <scope>NUCLEOTIDE SEQUENCE [LARGE SCALE GENOMIC DNA]</scope>
    <source>
        <strain evidence="3">HL-2020</strain>
        <tissue evidence="3">Leaf</tissue>
    </source>
</reference>
<dbReference type="GO" id="GO:0045332">
    <property type="term" value="P:phospholipid translocation"/>
    <property type="evidence" value="ECO:0007669"/>
    <property type="project" value="TreeGrafter"/>
</dbReference>
<keyword evidence="1" id="KW-1133">Transmembrane helix</keyword>
<dbReference type="SUPFAM" id="SSF81665">
    <property type="entry name" value="Calcium ATPase, transmembrane domain M"/>
    <property type="match status" value="1"/>
</dbReference>
<keyword evidence="4" id="KW-1185">Reference proteome</keyword>
<dbReference type="GO" id="GO:0140326">
    <property type="term" value="F:ATPase-coupled intramembrane lipid transporter activity"/>
    <property type="evidence" value="ECO:0007669"/>
    <property type="project" value="TreeGrafter"/>
</dbReference>
<gene>
    <name evidence="3" type="ORF">IFM89_008967</name>
</gene>
<name>A0A835HPJ8_9MAGN</name>
<sequence length="259" mass="29857">MSSTRKKCVKLSDLYTFSCLKPTYKSQHAEIGNKGYSRVLYCNDLDNPELSQQKIKYKTNYVSTTKYTAANFVPKSLFEQFRRAANLYFLVVACVSFSPLAPYTAVSVLIPLLVVIGGTMAKESVEDWRRRKQFEALEKSVNDIIEKTSGYDEKFIALDEKIEKLKMDLTISLDVRFSELWNLMMNGNEPRRDNLPPPIIVNRPPPTNECEFKPKVDILEFTSILELEVFLEWIATIENVFAYQNMSEDCKVVWVTTKP</sequence>
<feature type="transmembrane region" description="Helical" evidence="1">
    <location>
        <begin position="85"/>
        <end position="102"/>
    </location>
</feature>
<dbReference type="EMBL" id="JADFTS010000005">
    <property type="protein sequence ID" value="KAF9604640.1"/>
    <property type="molecule type" value="Genomic_DNA"/>
</dbReference>
<dbReference type="AlphaFoldDB" id="A0A835HPJ8"/>